<dbReference type="AlphaFoldDB" id="X0ZIZ8"/>
<feature type="transmembrane region" description="Helical" evidence="1">
    <location>
        <begin position="12"/>
        <end position="31"/>
    </location>
</feature>
<evidence type="ECO:0000256" key="1">
    <source>
        <dbReference type="SAM" id="Phobius"/>
    </source>
</evidence>
<keyword evidence="1" id="KW-0812">Transmembrane</keyword>
<evidence type="ECO:0000313" key="2">
    <source>
        <dbReference type="EMBL" id="GAG48296.1"/>
    </source>
</evidence>
<sequence length="71" mass="8097">MKKFLKKLLKALMWTGIIFGGAIVVGVIMCWDDVFPTKSNKVTVRTSQETFLYATQGELWKINDKNIALMD</sequence>
<comment type="caution">
    <text evidence="2">The sequence shown here is derived from an EMBL/GenBank/DDBJ whole genome shotgun (WGS) entry which is preliminary data.</text>
</comment>
<keyword evidence="1" id="KW-1133">Transmembrane helix</keyword>
<reference evidence="2" key="1">
    <citation type="journal article" date="2014" name="Front. Microbiol.">
        <title>High frequency of phylogenetically diverse reductive dehalogenase-homologous genes in deep subseafloor sedimentary metagenomes.</title>
        <authorList>
            <person name="Kawai M."/>
            <person name="Futagami T."/>
            <person name="Toyoda A."/>
            <person name="Takaki Y."/>
            <person name="Nishi S."/>
            <person name="Hori S."/>
            <person name="Arai W."/>
            <person name="Tsubouchi T."/>
            <person name="Morono Y."/>
            <person name="Uchiyama I."/>
            <person name="Ito T."/>
            <person name="Fujiyama A."/>
            <person name="Inagaki F."/>
            <person name="Takami H."/>
        </authorList>
    </citation>
    <scope>NUCLEOTIDE SEQUENCE</scope>
    <source>
        <strain evidence="2">Expedition CK06-06</strain>
    </source>
</reference>
<protein>
    <submittedName>
        <fullName evidence="2">Uncharacterized protein</fullName>
    </submittedName>
</protein>
<dbReference type="EMBL" id="BARS01058422">
    <property type="protein sequence ID" value="GAG48296.1"/>
    <property type="molecule type" value="Genomic_DNA"/>
</dbReference>
<gene>
    <name evidence="2" type="ORF">S01H1_85205</name>
</gene>
<organism evidence="2">
    <name type="scientific">marine sediment metagenome</name>
    <dbReference type="NCBI Taxonomy" id="412755"/>
    <lineage>
        <taxon>unclassified sequences</taxon>
        <taxon>metagenomes</taxon>
        <taxon>ecological metagenomes</taxon>
    </lineage>
</organism>
<accession>X0ZIZ8</accession>
<feature type="non-terminal residue" evidence="2">
    <location>
        <position position="71"/>
    </location>
</feature>
<name>X0ZIZ8_9ZZZZ</name>
<keyword evidence="1" id="KW-0472">Membrane</keyword>
<proteinExistence type="predicted"/>